<reference evidence="2" key="1">
    <citation type="journal article" date="2019" name="Int. J. Syst. Evol. Microbiol.">
        <title>The Global Catalogue of Microorganisms (GCM) 10K type strain sequencing project: providing services to taxonomists for standard genome sequencing and annotation.</title>
        <authorList>
            <consortium name="The Broad Institute Genomics Platform"/>
            <consortium name="The Broad Institute Genome Sequencing Center for Infectious Disease"/>
            <person name="Wu L."/>
            <person name="Ma J."/>
        </authorList>
    </citation>
    <scope>NUCLEOTIDE SEQUENCE [LARGE SCALE GENOMIC DNA]</scope>
    <source>
        <strain evidence="2">CCUG 61697</strain>
    </source>
</reference>
<gene>
    <name evidence="1" type="ORF">ACFQ2F_09945</name>
</gene>
<protein>
    <submittedName>
        <fullName evidence="1">ERF family protein</fullName>
    </submittedName>
</protein>
<dbReference type="RefSeq" id="WP_379089354.1">
    <property type="nucleotide sequence ID" value="NZ_JBHTJO010000001.1"/>
</dbReference>
<dbReference type="Pfam" id="PF04404">
    <property type="entry name" value="ERF"/>
    <property type="match status" value="1"/>
</dbReference>
<organism evidence="1 2">
    <name type="scientific">Methyloligella solikamskensis</name>
    <dbReference type="NCBI Taxonomy" id="1177756"/>
    <lineage>
        <taxon>Bacteria</taxon>
        <taxon>Pseudomonadati</taxon>
        <taxon>Pseudomonadota</taxon>
        <taxon>Alphaproteobacteria</taxon>
        <taxon>Hyphomicrobiales</taxon>
        <taxon>Hyphomicrobiaceae</taxon>
        <taxon>Methyloligella</taxon>
    </lineage>
</organism>
<dbReference type="EMBL" id="JBHTJO010000001">
    <property type="protein sequence ID" value="MFD0987416.1"/>
    <property type="molecule type" value="Genomic_DNA"/>
</dbReference>
<evidence type="ECO:0000313" key="1">
    <source>
        <dbReference type="EMBL" id="MFD0987416.1"/>
    </source>
</evidence>
<evidence type="ECO:0000313" key="2">
    <source>
        <dbReference type="Proteomes" id="UP001597102"/>
    </source>
</evidence>
<proteinExistence type="predicted"/>
<comment type="caution">
    <text evidence="1">The sequence shown here is derived from an EMBL/GenBank/DDBJ whole genome shotgun (WGS) entry which is preliminary data.</text>
</comment>
<dbReference type="InterPro" id="IPR007499">
    <property type="entry name" value="ERF_bacteria_virus"/>
</dbReference>
<accession>A0ABW3JBE4</accession>
<sequence length="211" mass="23374">MSAAKLDRLIQLQERTATQDAKKAFLKALSSMQAKLPVIPERGSITHPKGGKSTSYALWEDINEAIKPILSKYGFTLTFRTHQEKSQIIVTGILSHKLGHSEESVMRLPVDTSGSKNPVQAVGSSTSYGKRYSAAALLNLTSRGDDDDGDDATKTPCISEEQKHQLQARLDEMQADESRLCRFLKVTRLDDIALRDFDRALQVLDAKERAS</sequence>
<dbReference type="Proteomes" id="UP001597102">
    <property type="component" value="Unassembled WGS sequence"/>
</dbReference>
<name>A0ABW3JBE4_9HYPH</name>
<keyword evidence="2" id="KW-1185">Reference proteome</keyword>